<dbReference type="InterPro" id="IPR059180">
    <property type="entry name" value="3D_YorM"/>
</dbReference>
<evidence type="ECO:0008006" key="3">
    <source>
        <dbReference type="Google" id="ProtNLM"/>
    </source>
</evidence>
<name>A0A2M7RMU4_9BACT</name>
<organism evidence="1 2">
    <name type="scientific">bacterium (Candidatus Gribaldobacteria) CG_4_10_14_0_8_um_filter_33_9</name>
    <dbReference type="NCBI Taxonomy" id="2014266"/>
    <lineage>
        <taxon>Bacteria</taxon>
        <taxon>Candidatus Gribaldobacteria</taxon>
    </lineage>
</organism>
<evidence type="ECO:0000313" key="2">
    <source>
        <dbReference type="Proteomes" id="UP000229371"/>
    </source>
</evidence>
<evidence type="ECO:0000313" key="1">
    <source>
        <dbReference type="EMBL" id="PIZ00744.1"/>
    </source>
</evidence>
<accession>A0A2M7RMU4</accession>
<dbReference type="Proteomes" id="UP000229371">
    <property type="component" value="Unassembled WGS sequence"/>
</dbReference>
<dbReference type="EMBL" id="PFMI01000045">
    <property type="protein sequence ID" value="PIZ00744.1"/>
    <property type="molecule type" value="Genomic_DNA"/>
</dbReference>
<dbReference type="CDD" id="cd14667">
    <property type="entry name" value="3D_containing_proteins"/>
    <property type="match status" value="1"/>
</dbReference>
<reference evidence="2" key="1">
    <citation type="submission" date="2017-09" db="EMBL/GenBank/DDBJ databases">
        <title>Depth-based differentiation of microbial function through sediment-hosted aquifers and enrichment of novel symbionts in the deep terrestrial subsurface.</title>
        <authorList>
            <person name="Probst A.J."/>
            <person name="Ladd B."/>
            <person name="Jarett J.K."/>
            <person name="Geller-Mcgrath D.E."/>
            <person name="Sieber C.M.K."/>
            <person name="Emerson J.B."/>
            <person name="Anantharaman K."/>
            <person name="Thomas B.C."/>
            <person name="Malmstrom R."/>
            <person name="Stieglmeier M."/>
            <person name="Klingl A."/>
            <person name="Woyke T."/>
            <person name="Ryan C.M."/>
            <person name="Banfield J.F."/>
        </authorList>
    </citation>
    <scope>NUCLEOTIDE SEQUENCE [LARGE SCALE GENOMIC DNA]</scope>
</reference>
<sequence length="137" mass="15638">MAEEVLIKMENKEILNFSIIQDAFFLPLGAFPHYDNPIFSEKIKVIVTAYSSSPEETDETPFITAAGTWVKDGIVANNMYSFGTKIKLPEIFENKVFIVEDRMHSRKGFYQVDVWFPTKESALAFGTKITEMEVLVD</sequence>
<proteinExistence type="predicted"/>
<dbReference type="AlphaFoldDB" id="A0A2M7RMU4"/>
<comment type="caution">
    <text evidence="1">The sequence shown here is derived from an EMBL/GenBank/DDBJ whole genome shotgun (WGS) entry which is preliminary data.</text>
</comment>
<protein>
    <recommendedName>
        <fullName evidence="3">3D domain-containing protein</fullName>
    </recommendedName>
</protein>
<gene>
    <name evidence="1" type="ORF">COY61_01720</name>
</gene>